<evidence type="ECO:0000313" key="2">
    <source>
        <dbReference type="EMBL" id="KAL2324172.1"/>
    </source>
</evidence>
<dbReference type="Pfam" id="PF03140">
    <property type="entry name" value="DUF247"/>
    <property type="match status" value="1"/>
</dbReference>
<sequence length="460" mass="53591">MSKDMDKWLNILKEAEKSFDERKQISIPKIQRVPNFLRQNDGFTKYCTPKLISFGPIHHKDPRLKQGEEFKLLWTSKFVTGYSQHIKKDTNRAIHDLFEKIKGDMEELKKLFTEDAILEGGYDDNYFTWMLFVDGCSALYFMKNVDMHHPEALNTKLDQLLYISRDMSLLENQLPMRLFKLLLESGKDNLDYLLVNFQTMGAIKELSMAMISLFNSDAIHILDHFRSLLIKGSMEENTIPNQDDDVENVIQNTSSYQLSIYTFKNIRDLKAVGIGVKHCTTGENPISWNNVHFSSNWLGRELKLPMLVFDDNTPYTFRNLLAYEMCPDNFRHKYECCSFFSFMDSLIDSAEDVKELRLSGTLINMLASDEDLANLINELGNDLPTKLSDIYRTHGVAFSKKYINVKRQIEKHYSNKWRRWLAQGFNTYFGSPWSIIAFLATLVALVLTVIQTWFTIHPKH</sequence>
<dbReference type="PANTHER" id="PTHR31170">
    <property type="entry name" value="BNAC04G53230D PROTEIN"/>
    <property type="match status" value="1"/>
</dbReference>
<evidence type="ECO:0000313" key="3">
    <source>
        <dbReference type="Proteomes" id="UP001603857"/>
    </source>
</evidence>
<protein>
    <submittedName>
        <fullName evidence="2">Uncharacterized protein</fullName>
    </submittedName>
</protein>
<keyword evidence="3" id="KW-1185">Reference proteome</keyword>
<organism evidence="2 3">
    <name type="scientific">Flemingia macrophylla</name>
    <dbReference type="NCBI Taxonomy" id="520843"/>
    <lineage>
        <taxon>Eukaryota</taxon>
        <taxon>Viridiplantae</taxon>
        <taxon>Streptophyta</taxon>
        <taxon>Embryophyta</taxon>
        <taxon>Tracheophyta</taxon>
        <taxon>Spermatophyta</taxon>
        <taxon>Magnoliopsida</taxon>
        <taxon>eudicotyledons</taxon>
        <taxon>Gunneridae</taxon>
        <taxon>Pentapetalae</taxon>
        <taxon>rosids</taxon>
        <taxon>fabids</taxon>
        <taxon>Fabales</taxon>
        <taxon>Fabaceae</taxon>
        <taxon>Papilionoideae</taxon>
        <taxon>50 kb inversion clade</taxon>
        <taxon>NPAAA clade</taxon>
        <taxon>indigoferoid/millettioid clade</taxon>
        <taxon>Phaseoleae</taxon>
        <taxon>Flemingia</taxon>
    </lineage>
</organism>
<dbReference type="Proteomes" id="UP001603857">
    <property type="component" value="Unassembled WGS sequence"/>
</dbReference>
<dbReference type="EMBL" id="JBGMDY010000008">
    <property type="protein sequence ID" value="KAL2324172.1"/>
    <property type="molecule type" value="Genomic_DNA"/>
</dbReference>
<accession>A0ABD1LKX1</accession>
<keyword evidence="1" id="KW-0812">Transmembrane</keyword>
<feature type="transmembrane region" description="Helical" evidence="1">
    <location>
        <begin position="433"/>
        <end position="456"/>
    </location>
</feature>
<evidence type="ECO:0000256" key="1">
    <source>
        <dbReference type="SAM" id="Phobius"/>
    </source>
</evidence>
<reference evidence="2 3" key="1">
    <citation type="submission" date="2024-08" db="EMBL/GenBank/DDBJ databases">
        <title>Insights into the chromosomal genome structure of Flemingia macrophylla.</title>
        <authorList>
            <person name="Ding Y."/>
            <person name="Zhao Y."/>
            <person name="Bi W."/>
            <person name="Wu M."/>
            <person name="Zhao G."/>
            <person name="Gong Y."/>
            <person name="Li W."/>
            <person name="Zhang P."/>
        </authorList>
    </citation>
    <scope>NUCLEOTIDE SEQUENCE [LARGE SCALE GENOMIC DNA]</scope>
    <source>
        <strain evidence="2">DYQJB</strain>
        <tissue evidence="2">Leaf</tissue>
    </source>
</reference>
<comment type="caution">
    <text evidence="2">The sequence shown here is derived from an EMBL/GenBank/DDBJ whole genome shotgun (WGS) entry which is preliminary data.</text>
</comment>
<gene>
    <name evidence="2" type="ORF">Fmac_023230</name>
</gene>
<dbReference type="PANTHER" id="PTHR31170:SF25">
    <property type="entry name" value="BNAA09G04570D PROTEIN"/>
    <property type="match status" value="1"/>
</dbReference>
<keyword evidence="1" id="KW-0472">Membrane</keyword>
<keyword evidence="1" id="KW-1133">Transmembrane helix</keyword>
<proteinExistence type="predicted"/>
<dbReference type="InterPro" id="IPR004158">
    <property type="entry name" value="DUF247_pln"/>
</dbReference>
<name>A0ABD1LKX1_9FABA</name>
<dbReference type="AlphaFoldDB" id="A0ABD1LKX1"/>